<feature type="compositionally biased region" description="Polar residues" evidence="5">
    <location>
        <begin position="337"/>
        <end position="352"/>
    </location>
</feature>
<gene>
    <name evidence="7" type="ORF">ACOC_LOCUS1145</name>
</gene>
<sequence length="666" mass="76561">MDFMRRWTLTEQTLFSNSTTQGSLEGPPQLDIIADGVSEHRGNFLLSPVKAMYSLISGQNDETRDPASGSASGMDETEASTSASSSVTCRRRATLSKEPPIVDLTDDSNNQTNSRTSVESDTSSVFSPVNAQLNIRRRTEDAEHLDFNDDGNTEDVEYIETRVSPSCVENQDEEDEVVIQFVKEVERQDEADDVEIVAEVCNFPKETILADRKSVESVREQSFFQPSNVNLLARDCLLDMLVKMGGNKVIYPAANKLSFPETVDKTKPFRKTKRVVDGYDGINRVRSALDKCLPKNSTKNKPETKDLNKSFERQSSSEQLSESSLSEAVNGEDPRILSNSEIQSSRSTTPASEFSAGVNRITELLEKLNNIGQRPTPDQKYNRFAAERQELRDREIELQEEVRIRHLARQRRRERIQEQTRRRLELLGIRPPTAKPKIKDEFPPLSAEVEELCQRIWNRRLPESEELTEAFGFKLTRKDLSTLSGLDWLNDEVINFYLQLVCQRSMDAKDLPKVYAFNTFFYASISTKGYASVKRWTRKVDIFAYDILLVPIHLSVHWCVAVIDLAERRIDYYDSLLGRNQKCLDLLKNYLIEECKDKKKQVFDFKGWEFNLRTDIPRQMNGSDCGVFLCKFAEFASRRAPIVFTQQHMPYYRRRMLYELVKKKLL</sequence>
<evidence type="ECO:0000256" key="3">
    <source>
        <dbReference type="ARBA" id="ARBA00022801"/>
    </source>
</evidence>
<dbReference type="STRING" id="334426.A0A158PDV1"/>
<feature type="domain" description="Ubiquitin-like protease family profile" evidence="6">
    <location>
        <begin position="473"/>
        <end position="636"/>
    </location>
</feature>
<dbReference type="FunFam" id="3.40.395.10:FF:000001">
    <property type="entry name" value="Sentrin-specific protease 1"/>
    <property type="match status" value="1"/>
</dbReference>
<evidence type="ECO:0000313" key="7">
    <source>
        <dbReference type="EMBL" id="VDM52730.1"/>
    </source>
</evidence>
<evidence type="ECO:0000313" key="9">
    <source>
        <dbReference type="WBParaSite" id="ACOC_0000114401-mRNA-1"/>
    </source>
</evidence>
<dbReference type="PANTHER" id="PTHR12606">
    <property type="entry name" value="SENTRIN/SUMO-SPECIFIC PROTEASE"/>
    <property type="match status" value="1"/>
</dbReference>
<dbReference type="PROSITE" id="PS50600">
    <property type="entry name" value="ULP_PROTEASE"/>
    <property type="match status" value="1"/>
</dbReference>
<keyword evidence="3" id="KW-0378">Hydrolase</keyword>
<protein>
    <submittedName>
        <fullName evidence="9">ULP_PROTEASE domain-containing protein</fullName>
    </submittedName>
</protein>
<dbReference type="PANTHER" id="PTHR12606:SF141">
    <property type="entry name" value="GH15225P-RELATED"/>
    <property type="match status" value="1"/>
</dbReference>
<dbReference type="Gene3D" id="3.40.395.10">
    <property type="entry name" value="Adenoviral Proteinase, Chain A"/>
    <property type="match status" value="1"/>
</dbReference>
<dbReference type="AlphaFoldDB" id="A0A158PDV1"/>
<evidence type="ECO:0000259" key="6">
    <source>
        <dbReference type="PROSITE" id="PS50600"/>
    </source>
</evidence>
<feature type="compositionally biased region" description="Low complexity" evidence="5">
    <location>
        <begin position="314"/>
        <end position="327"/>
    </location>
</feature>
<feature type="compositionally biased region" description="Basic and acidic residues" evidence="5">
    <location>
        <begin position="300"/>
        <end position="312"/>
    </location>
</feature>
<evidence type="ECO:0000313" key="8">
    <source>
        <dbReference type="Proteomes" id="UP000267027"/>
    </source>
</evidence>
<dbReference type="GO" id="GO:0016926">
    <property type="term" value="P:protein desumoylation"/>
    <property type="evidence" value="ECO:0007669"/>
    <property type="project" value="TreeGrafter"/>
</dbReference>
<dbReference type="OrthoDB" id="1939479at2759"/>
<dbReference type="GO" id="GO:0005634">
    <property type="term" value="C:nucleus"/>
    <property type="evidence" value="ECO:0007669"/>
    <property type="project" value="TreeGrafter"/>
</dbReference>
<reference evidence="9" key="1">
    <citation type="submission" date="2016-04" db="UniProtKB">
        <authorList>
            <consortium name="WormBaseParasite"/>
        </authorList>
    </citation>
    <scope>IDENTIFICATION</scope>
</reference>
<proteinExistence type="inferred from homology"/>
<feature type="region of interest" description="Disordered" evidence="5">
    <location>
        <begin position="290"/>
        <end position="355"/>
    </location>
</feature>
<dbReference type="InterPro" id="IPR003653">
    <property type="entry name" value="Peptidase_C48_C"/>
</dbReference>
<feature type="compositionally biased region" description="Polar residues" evidence="5">
    <location>
        <begin position="107"/>
        <end position="126"/>
    </location>
</feature>
<comment type="similarity">
    <text evidence="1">Belongs to the peptidase C48 family.</text>
</comment>
<dbReference type="InterPro" id="IPR038765">
    <property type="entry name" value="Papain-like_cys_pep_sf"/>
</dbReference>
<evidence type="ECO:0000256" key="2">
    <source>
        <dbReference type="ARBA" id="ARBA00022670"/>
    </source>
</evidence>
<dbReference type="Pfam" id="PF02902">
    <property type="entry name" value="Peptidase_C48"/>
    <property type="match status" value="1"/>
</dbReference>
<dbReference type="GO" id="GO:0006508">
    <property type="term" value="P:proteolysis"/>
    <property type="evidence" value="ECO:0007669"/>
    <property type="project" value="UniProtKB-KW"/>
</dbReference>
<dbReference type="EMBL" id="UYYA01000155">
    <property type="protein sequence ID" value="VDM52730.1"/>
    <property type="molecule type" value="Genomic_DNA"/>
</dbReference>
<keyword evidence="2" id="KW-0645">Protease</keyword>
<evidence type="ECO:0000256" key="4">
    <source>
        <dbReference type="ARBA" id="ARBA00022807"/>
    </source>
</evidence>
<dbReference type="WBParaSite" id="ACOC_0000114401-mRNA-1">
    <property type="protein sequence ID" value="ACOC_0000114401-mRNA-1"/>
    <property type="gene ID" value="ACOC_0000114401"/>
</dbReference>
<name>A0A158PDV1_ANGCS</name>
<organism evidence="9">
    <name type="scientific">Angiostrongylus costaricensis</name>
    <name type="common">Nematode worm</name>
    <dbReference type="NCBI Taxonomy" id="334426"/>
    <lineage>
        <taxon>Eukaryota</taxon>
        <taxon>Metazoa</taxon>
        <taxon>Ecdysozoa</taxon>
        <taxon>Nematoda</taxon>
        <taxon>Chromadorea</taxon>
        <taxon>Rhabditida</taxon>
        <taxon>Rhabditina</taxon>
        <taxon>Rhabditomorpha</taxon>
        <taxon>Strongyloidea</taxon>
        <taxon>Metastrongylidae</taxon>
        <taxon>Angiostrongylus</taxon>
    </lineage>
</organism>
<keyword evidence="4" id="KW-0788">Thiol protease</keyword>
<dbReference type="SUPFAM" id="SSF54001">
    <property type="entry name" value="Cysteine proteinases"/>
    <property type="match status" value="1"/>
</dbReference>
<keyword evidence="8" id="KW-1185">Reference proteome</keyword>
<feature type="region of interest" description="Disordered" evidence="5">
    <location>
        <begin position="60"/>
        <end position="126"/>
    </location>
</feature>
<feature type="compositionally biased region" description="Low complexity" evidence="5">
    <location>
        <begin position="79"/>
        <end position="88"/>
    </location>
</feature>
<dbReference type="GO" id="GO:0080090">
    <property type="term" value="P:regulation of primary metabolic process"/>
    <property type="evidence" value="ECO:0007669"/>
    <property type="project" value="UniProtKB-ARBA"/>
</dbReference>
<accession>A0A158PDV1</accession>
<dbReference type="GO" id="GO:0016929">
    <property type="term" value="F:deSUMOylase activity"/>
    <property type="evidence" value="ECO:0007669"/>
    <property type="project" value="TreeGrafter"/>
</dbReference>
<dbReference type="Proteomes" id="UP000267027">
    <property type="component" value="Unassembled WGS sequence"/>
</dbReference>
<evidence type="ECO:0000256" key="1">
    <source>
        <dbReference type="ARBA" id="ARBA00005234"/>
    </source>
</evidence>
<dbReference type="GO" id="GO:0060255">
    <property type="term" value="P:regulation of macromolecule metabolic process"/>
    <property type="evidence" value="ECO:0007669"/>
    <property type="project" value="UniProtKB-ARBA"/>
</dbReference>
<reference evidence="7 8" key="2">
    <citation type="submission" date="2018-11" db="EMBL/GenBank/DDBJ databases">
        <authorList>
            <consortium name="Pathogen Informatics"/>
        </authorList>
    </citation>
    <scope>NUCLEOTIDE SEQUENCE [LARGE SCALE GENOMIC DNA]</scope>
    <source>
        <strain evidence="7 8">Costa Rica</strain>
    </source>
</reference>
<evidence type="ECO:0000256" key="5">
    <source>
        <dbReference type="SAM" id="MobiDB-lite"/>
    </source>
</evidence>
<dbReference type="OMA" id="FMRRWTL"/>